<dbReference type="Proteomes" id="UP001160483">
    <property type="component" value="Unassembled WGS sequence"/>
</dbReference>
<dbReference type="Pfam" id="PF12624">
    <property type="entry name" value="VPS13_N"/>
    <property type="match status" value="1"/>
</dbReference>
<name>A0AAU9KLJ9_9STRA</name>
<evidence type="ECO:0000313" key="3">
    <source>
        <dbReference type="EMBL" id="CAH0473234.1"/>
    </source>
</evidence>
<evidence type="ECO:0000259" key="2">
    <source>
        <dbReference type="Pfam" id="PF12624"/>
    </source>
</evidence>
<accession>A0AAU9KLJ9</accession>
<protein>
    <recommendedName>
        <fullName evidence="2">Chorein N-terminal domain-containing protein</fullName>
    </recommendedName>
</protein>
<sequence>MLDLLSPLRGYIAQTLQFYLSKYIEDIQLEGLGLFGGDLVLNDLKLKRHVLRESLEIPSSFDFSRGFIRELRIQIPWTQLLSQSIAIKLYTVELILTGKNEDEQSVTRDGIVATLVTDGKEQQEKIEHPKSGWIYDTLQKILANVSVQLNNLVLKYEHDDVVFSITLGTLHVDSACEKNGWKQNFEELKGGHRVICKRIDAKDVTIFLDRYTSDGHRNHGMKQDSVRRNVIGYEMPVLSRTSVSIRAKLQLFTSVAANTQDICRSNFSSSRSPVRRDIEGSVIDVDGLFKYRPSVMCDPFYYYSCSRSRVSPMYEVDVFIGELFFSVSDRQLEMLNQLIKCASLKMDQAHHESPQKQDCHCAASVDNEAKMCYRPSDNFTIPHNTSHAEDQKVNESTNKQESWFGWAMNALRATEDETEDELVSELLAETRGAMLLKVQERDSNVDEDLLFDNDPIMKTLCARLCVSTVSLILRKHGSVDQANEHEEDITLFESGEELVPVANLGLVKVMAQRRKREIARPAVPILSISLSHAALEVLLPWGKNKTKQSEMDLVFEIAKAELASATVSDNREGSKCKKGQVLLTWGSVDEAHFCDCVSHPYFANSFFGEEMTRLNQREKPSFEPVKASLDSGICFKEALKDSTNAGETVDFSCDCFTTWNGERIHCIPIATVYKVCHDAIRCIGIKERFIDDGILSNAVSSAWASSGFRISISEGMTRDFISAADEYRAYRNPDVGAMDNLMQLLQPHLAMLLSRYTLHSCAASSPYAFSRSTNIRHRSVHSALRLRLAFTSDLIDHNESSRNVHIKEERACKVLDISISDIDAVLEPSKCLEIMEALSIFQRRSENEEGKTGMMGTKLLPPVTVFVTPNVQSVIKSDVTLFTIGSVHIRLPNQAVEPEQDELEPNCRGDLNVTARDFVWLKAFHPGNSENHLQLGASFAHMGRLHKNTTPSMLVEALGLDVMMTKTSGGDNDGVFTRLNKLKVNLTMSVAHYVASLVNNLSSPLGYPIAWLPLSLTSKTLRTTFQIEACGTTLSRIVSNRPRLLMAQRQSLSAEIASVSVSLIRIGSKSESSRLVLQGGVAPMVLRGSKFNAFLFKLDISQEKSSGVLHHVPLSHSLGLFSLNPGSDLKICTHCQIAVNAQLARVSVDVQGVLELVGAMLGLAQGVMADFLPRIKLNSPDDDSELKAQEKDCIETASTGWSLTIDLKAAGGDIRVNEALQLTMPLVSVSSVEMDTGLSTQAKPGGVLKIECIVREVTVSVSESGVLQGLEDQRVLSIQDVRLAVDFSHSFVDCRHASTVDISLYVSTIQASLSRLKVSYLLKLPFVKVDTQARNRSFAQTPQSQKKDDYKIGSGAATRSQWRWNLGVQCDHVGASCTADIGHQLADRSQQIRAVVDSKVLNIAVAARIGNYHPIKNQIQPAAGCGSFTDIQASIGDIQIVERLHSAEREVCTAFGEFSRLPEHAFLGILVCLDVSDLKHLLETFSVSRTRTIALEEQALHSPILSWYLTSCIARVFQEANAERKQREASIKCPTAEIPLIIAWSDRAQPKTTHSFPLLSGFYRNYSEAGLPRHVVAGSVESVDVAVTTSSLYCLASVMDVRGKMPNSFKVSARAKEAHNDFKLRAQTSPGTVDQGALADMEVSLLCGQIRLILPSESTKDAIILARPVSGNILVVMESLSVVSAVRSEISLERLGYPPFNARVLPRRPTVQAQRFGQSQMRIGCRAGKISGFVAKLQFGQAVSTTTEMVVGKGPFEDYIGHVLGYPAYFLDMETFWLPLNVTCSLEEEPFAANEVDQTRMKCIATVALTKFRLDLRKPTYDVLATRILAFSRGISVLSRSIVPPSQTQLKPVEFTESQEPFSVIERKFQREVSLSCDGVEVNVFETNESTHVRIGAITLRHNISTLAGSASIQNLVMGRRTIEGAQNLAHNHIAVEDVVFGANAEPSLWQLSVENYPEKLIVARWNFGDRVEGTLFVDVQSYQLHVSHHLILGLSCFVHVKPTYLFSESYREVRVDKQVKLLKHPKPFVLHPKWNIKVLVSPGVMSYWTENPMKRERSGVWLTSGQLFVSIGIGSRDKVQQSLLTCGQTVNEITRFVDVPTVEAMITIDKLGINTSNDLPLLQVRYQNSSVAPIPTSSTWLQFSKYISAVSETQQLLQNCSVQITGVQHQILERVLVEETEVCLLYTDMARLSIQAEASTLCVKVSSSSLKTIQSLLTVHADRNEQCDNSSHRSLGSTREIFASETFIPQSHEPEQLDRYSGDDFKMLRRVTEGRRPSPGELVFTEAILIETQGMFSANSSPIAGMNVQIQIDPNKFDIKLADVLAYLKDCNEPWTVEDHELGGERSFFTGVGSKTHSWMGMRWCYHIPRRICKIEASPVPIPPTGVPNGWPSWRWNRGHNDDIGRLCDIFCQLRCWDSRRKCYAVISEFYIPWELALTNKSSGESDDGNEVGSFGELMSQWFDDGMDEAQHRSKMLEFGARPRVFLFDSDVSSDSWELRWRTPLKSEQESENKQRRLVVNALLASSLQVNSLLIRDAYQRVVASISLPQIVLSVTYADSRHDSHDIVTAELNDTVISCVISGSYHNRTLNAHLSSSMQAYIDNIAQLLTVSVLPQTSIDVMTEISPAGLELSTLIGPVCLYLNQTTMLVISAIPKLLQADWIPSYFIGATPDERLANMRIRIVNSVGMDIWYRQEGTSECLLLATDTSAAYSWLSLANSPFYQLCFAMDDPGQQLSRLRTSKNKQRKSKQPTREGPRWCDPCRIKENAVTGRYFNGRGFLWICVELSGLQTIVTLRASLIVKNYCGFPVLTKLMNEEALVVHCKRLDNLFPDTHTLWRGHSNCISLDGSECTLSATAKVDDGTARVMLEYVKSAAFGIDGGSWCSVSTQENVPNEFDLVKTYDDQAESLKRTQCSFAALTSKHSTQYAWVMITRAQCRTVLPTDFDLLQPQVSRRYTWMEISLWPAISVENIMDIPILLSLSQKTTTIKLKLAPSSKECLSAINPFELVDVKLQYDQSYTMTQVAPKPQAFSLECIANKDTKEQIFNGEGCKVTVNFCNDRCPMVQIRTERILTVANMTPSVLTIGIDSPLVNQRSVEKIESCVERSVGFSMINNFLMISLATATDSNTESDQMEWSPEVLLNVKGDTRPIVIPFTRNGLTSLASAYCMEMVNSNGYLKLIIRPQVVVINSTNCALMCVPTDSQSGTIIEKYETSVIAGNNAGWCVPVCLHKETKKRSITADVSSWLRSKLSSQSSEDMSTTLKHAHVVKLSCSFRLSLVEDGYVWSEEISVLIPQISLLLYPGGKLKVDEAPLSSTLPSNTNDLYPASSTTTRRRRLLIRHRDFRHKMLTYTMTQKGKSIHILFFVDHQPPVVIHNQWQRRLGFQNVSFSSDPEGVGANFCLEYDWSLQVSSKQTRPKRKPVVRNSESNSKDADADYRLLDDWLEASRSFKKADMSGTANDDRTRFQIGLPQYGWSNALWQVSGIQFASFTSEKGGVMDTPTLTFLVMCSYRAGSWLITITCLEDPTRKGHASRTAPLVLPSMLSPSETLQILPTFLRVGLVVEELSFHFCDEYDPVRDDRGIILYPEIIQATCNTVSIVFVTAPDPPEASRHSTRLGYLSHVRSYTTLFISVEDVEVRHFLQICNFPVILCFPKNTRESKELAQIDRVEKHESLRSLTSKLLDEQVPRKENACLLFRVIYADAWNPVEIPSYFHSIELHLSPVVLQVEDNMLLYVTAFIRPMLDALEGESAFGLVYCTIDKSGLITSREDIWSLHAYESAAISKQCKVYIEHFEISNLDVTVTARMAIPVLNSFDGTPLHFESTKMRNVFSFPDQLYKDLAANYVADTIVRSPILLMSLNIIGNPAGFLRSFSQGVRDLVEIPLTASRNGYSPWVLIKGVMGGVASFLGHTAAATLTSVSGFSYSISHTMDQLTLPSDQLRKHHYTRPSHLSSALADGLGSLGSSVVGAAAGVITTPIALYKERTRQGLSTGIQSIASGVGMGLVGIVARPMGGVASLVSMASDGLLYGINGNCTPGTDYVSRFNAQPNELLRYKLKVLPDAVGNSLIFAHGIWTLLNENKLVVSGQSLEYITMEQLEASENELLRSVLLPGDKARHLVQVTVVCSKDCLYVVGTSGTQNQAVLAQTRLESIEAVEESLREPTIFDLGVKTPTGVEWLRFRLPPRQRRLLSHQLRLWLAGDVVL</sequence>
<dbReference type="EMBL" id="CAKKTJ010000016">
    <property type="protein sequence ID" value="CAH0473234.1"/>
    <property type="molecule type" value="Genomic_DNA"/>
</dbReference>
<evidence type="ECO:0000313" key="4">
    <source>
        <dbReference type="Proteomes" id="UP001160483"/>
    </source>
</evidence>
<keyword evidence="1" id="KW-0813">Transport</keyword>
<organism evidence="3 4">
    <name type="scientific">Peronospora belbahrii</name>
    <dbReference type="NCBI Taxonomy" id="622444"/>
    <lineage>
        <taxon>Eukaryota</taxon>
        <taxon>Sar</taxon>
        <taxon>Stramenopiles</taxon>
        <taxon>Oomycota</taxon>
        <taxon>Peronosporomycetes</taxon>
        <taxon>Peronosporales</taxon>
        <taxon>Peronosporaceae</taxon>
        <taxon>Peronospora</taxon>
    </lineage>
</organism>
<proteinExistence type="predicted"/>
<dbReference type="InterPro" id="IPR039782">
    <property type="entry name" value="VPS13B"/>
</dbReference>
<dbReference type="PANTHER" id="PTHR12517:SF0">
    <property type="entry name" value="INTERMEMBRANE LIPID TRANSFER PROTEIN VPS13B"/>
    <property type="match status" value="1"/>
</dbReference>
<feature type="domain" description="Chorein N-terminal" evidence="2">
    <location>
        <begin position="8"/>
        <end position="211"/>
    </location>
</feature>
<dbReference type="PANTHER" id="PTHR12517">
    <property type="entry name" value="VACUOLAR PROTEIN SORTING-ASSOCIATED PROTEIN 13B"/>
    <property type="match status" value="1"/>
</dbReference>
<gene>
    <name evidence="3" type="ORF">PBS003_LOCUS142</name>
</gene>
<comment type="caution">
    <text evidence="3">The sequence shown here is derived from an EMBL/GenBank/DDBJ whole genome shotgun (WGS) entry which is preliminary data.</text>
</comment>
<evidence type="ECO:0000256" key="1">
    <source>
        <dbReference type="ARBA" id="ARBA00022448"/>
    </source>
</evidence>
<reference evidence="3" key="1">
    <citation type="submission" date="2021-11" db="EMBL/GenBank/DDBJ databases">
        <authorList>
            <person name="Islam A."/>
            <person name="Islam S."/>
            <person name="Flora M.S."/>
            <person name="Rahman M."/>
            <person name="Ziaur R.M."/>
            <person name="Epstein J.H."/>
            <person name="Hassan M."/>
            <person name="Klassen M."/>
            <person name="Woodard K."/>
            <person name="Webb A."/>
            <person name="Webby R.J."/>
            <person name="El Zowalaty M.E."/>
        </authorList>
    </citation>
    <scope>NUCLEOTIDE SEQUENCE</scope>
    <source>
        <strain evidence="3">Pbs3</strain>
    </source>
</reference>
<dbReference type="InterPro" id="IPR026854">
    <property type="entry name" value="VPS13_N"/>
</dbReference>